<dbReference type="EMBL" id="JAPJDO010000053">
    <property type="protein sequence ID" value="MCX2940981.1"/>
    <property type="molecule type" value="Genomic_DNA"/>
</dbReference>
<keyword evidence="1" id="KW-0472">Membrane</keyword>
<feature type="transmembrane region" description="Helical" evidence="1">
    <location>
        <begin position="169"/>
        <end position="189"/>
    </location>
</feature>
<reference evidence="2 3" key="1">
    <citation type="submission" date="2022-11" db="EMBL/GenBank/DDBJ databases">
        <title>Mycobacterium sp. nov.</title>
        <authorList>
            <person name="Papic B."/>
            <person name="Spicic S."/>
            <person name="Duvnjak S."/>
        </authorList>
    </citation>
    <scope>NUCLEOTIDE SEQUENCE [LARGE SCALE GENOMIC DNA]</scope>
    <source>
        <strain evidence="2 3">CVI_P4</strain>
    </source>
</reference>
<sequence length="241" mass="26976">MEFKLQRIGAWCGPIGMLLYGVSYAGVARMFPPLPPTWSPEQVTEFFIDHKIWVRVGIAAALVFAASMFPFLATLVQRIRRAEGHWGMLTMVQLFSAMIFALPMMFSLFLVAVAAYRPESRPPEIMQTLNDLFWMSIVAIVGPFILQNITLAIASFVETANPPVFTRWYGYFNLWVALLSLPAGALVIFNDGPLAWNGVFAFYLSVTATFVWIIVTTRLMLRGINAEERALKAEQANLATA</sequence>
<feature type="transmembrane region" description="Helical" evidence="1">
    <location>
        <begin position="195"/>
        <end position="215"/>
    </location>
</feature>
<protein>
    <recommendedName>
        <fullName evidence="4">DUF4386 domain-containing protein</fullName>
    </recommendedName>
</protein>
<evidence type="ECO:0008006" key="4">
    <source>
        <dbReference type="Google" id="ProtNLM"/>
    </source>
</evidence>
<feature type="transmembrane region" description="Helical" evidence="1">
    <location>
        <begin position="132"/>
        <end position="157"/>
    </location>
</feature>
<keyword evidence="3" id="KW-1185">Reference proteome</keyword>
<accession>A0ABT3SN92</accession>
<feature type="transmembrane region" description="Helical" evidence="1">
    <location>
        <begin position="88"/>
        <end position="112"/>
    </location>
</feature>
<evidence type="ECO:0000256" key="1">
    <source>
        <dbReference type="SAM" id="Phobius"/>
    </source>
</evidence>
<evidence type="ECO:0000313" key="2">
    <source>
        <dbReference type="EMBL" id="MCX2940981.1"/>
    </source>
</evidence>
<proteinExistence type="predicted"/>
<organism evidence="2 3">
    <name type="scientific">Mycobacterium pinniadriaticum</name>
    <dbReference type="NCBI Taxonomy" id="2994102"/>
    <lineage>
        <taxon>Bacteria</taxon>
        <taxon>Bacillati</taxon>
        <taxon>Actinomycetota</taxon>
        <taxon>Actinomycetes</taxon>
        <taxon>Mycobacteriales</taxon>
        <taxon>Mycobacteriaceae</taxon>
        <taxon>Mycobacterium</taxon>
    </lineage>
</organism>
<feature type="transmembrane region" description="Helical" evidence="1">
    <location>
        <begin position="12"/>
        <end position="32"/>
    </location>
</feature>
<gene>
    <name evidence="2" type="ORF">ORI27_30265</name>
</gene>
<comment type="caution">
    <text evidence="2">The sequence shown here is derived from an EMBL/GenBank/DDBJ whole genome shotgun (WGS) entry which is preliminary data.</text>
</comment>
<dbReference type="RefSeq" id="WP_266000855.1">
    <property type="nucleotide sequence ID" value="NZ_JAPJDN010000053.1"/>
</dbReference>
<dbReference type="Proteomes" id="UP001300745">
    <property type="component" value="Unassembled WGS sequence"/>
</dbReference>
<keyword evidence="1" id="KW-0812">Transmembrane</keyword>
<name>A0ABT3SN92_9MYCO</name>
<feature type="transmembrane region" description="Helical" evidence="1">
    <location>
        <begin position="52"/>
        <end position="76"/>
    </location>
</feature>
<evidence type="ECO:0000313" key="3">
    <source>
        <dbReference type="Proteomes" id="UP001300745"/>
    </source>
</evidence>
<keyword evidence="1" id="KW-1133">Transmembrane helix</keyword>